<protein>
    <recommendedName>
        <fullName evidence="10">Chromate transporter-domain-containing protein</fullName>
    </recommendedName>
</protein>
<evidence type="ECO:0008006" key="10">
    <source>
        <dbReference type="Google" id="ProtNLM"/>
    </source>
</evidence>
<organism evidence="8 9">
    <name type="scientific">Aspergillus leporis</name>
    <dbReference type="NCBI Taxonomy" id="41062"/>
    <lineage>
        <taxon>Eukaryota</taxon>
        <taxon>Fungi</taxon>
        <taxon>Dikarya</taxon>
        <taxon>Ascomycota</taxon>
        <taxon>Pezizomycotina</taxon>
        <taxon>Eurotiomycetes</taxon>
        <taxon>Eurotiomycetidae</taxon>
        <taxon>Eurotiales</taxon>
        <taxon>Aspergillaceae</taxon>
        <taxon>Aspergillus</taxon>
        <taxon>Aspergillus subgen. Circumdati</taxon>
    </lineage>
</organism>
<dbReference type="PANTHER" id="PTHR33567">
    <property type="entry name" value="CHROMATE ION TRANSPORTER (EUROFUNG)"/>
    <property type="match status" value="1"/>
</dbReference>
<dbReference type="GO" id="GO:0015109">
    <property type="term" value="F:chromate transmembrane transporter activity"/>
    <property type="evidence" value="ECO:0007669"/>
    <property type="project" value="InterPro"/>
</dbReference>
<accession>A0A5N5XJ56</accession>
<evidence type="ECO:0000256" key="4">
    <source>
        <dbReference type="ARBA" id="ARBA00022692"/>
    </source>
</evidence>
<dbReference type="Pfam" id="PF02417">
    <property type="entry name" value="Chromate_transp"/>
    <property type="match status" value="2"/>
</dbReference>
<keyword evidence="9" id="KW-1185">Reference proteome</keyword>
<name>A0A5N5XJ56_9EURO</name>
<dbReference type="EMBL" id="ML732149">
    <property type="protein sequence ID" value="KAB8079664.1"/>
    <property type="molecule type" value="Genomic_DNA"/>
</dbReference>
<keyword evidence="3" id="KW-1003">Cell membrane</keyword>
<evidence type="ECO:0000256" key="6">
    <source>
        <dbReference type="ARBA" id="ARBA00023136"/>
    </source>
</evidence>
<dbReference type="Proteomes" id="UP000326565">
    <property type="component" value="Unassembled WGS sequence"/>
</dbReference>
<feature type="transmembrane region" description="Helical" evidence="7">
    <location>
        <begin position="83"/>
        <end position="114"/>
    </location>
</feature>
<feature type="transmembrane region" description="Helical" evidence="7">
    <location>
        <begin position="236"/>
        <end position="257"/>
    </location>
</feature>
<comment type="subcellular location">
    <subcellularLocation>
        <location evidence="1">Cell membrane</location>
        <topology evidence="1">Multi-pass membrane protein</topology>
    </subcellularLocation>
</comment>
<dbReference type="GO" id="GO:0005886">
    <property type="term" value="C:plasma membrane"/>
    <property type="evidence" value="ECO:0007669"/>
    <property type="project" value="UniProtKB-SubCell"/>
</dbReference>
<evidence type="ECO:0000313" key="9">
    <source>
        <dbReference type="Proteomes" id="UP000326565"/>
    </source>
</evidence>
<evidence type="ECO:0000256" key="7">
    <source>
        <dbReference type="SAM" id="Phobius"/>
    </source>
</evidence>
<dbReference type="PANTHER" id="PTHR33567:SF3">
    <property type="entry name" value="CHROMATE ION TRANSPORTER (EUROFUNG)"/>
    <property type="match status" value="1"/>
</dbReference>
<keyword evidence="6 7" id="KW-0472">Membrane</keyword>
<keyword evidence="5 7" id="KW-1133">Transmembrane helix</keyword>
<feature type="transmembrane region" description="Helical" evidence="7">
    <location>
        <begin position="12"/>
        <end position="33"/>
    </location>
</feature>
<gene>
    <name evidence="8" type="ORF">BDV29DRAFT_164173</name>
</gene>
<evidence type="ECO:0000256" key="5">
    <source>
        <dbReference type="ARBA" id="ARBA00022989"/>
    </source>
</evidence>
<sequence>MLFCLTLWHAGFIPALLAFILWSLPGAIGMYALSLGVQNIGDTLPKPAYARLSGLNSSTVGIFALAAVQLAEKVIRDQLTRSLIILGACAGLCYNALWYFPVLMVIGGLAIVFWDGWMSQFIRKAKAKWRLRDAHLEEAAPGGIGIVSGNELQDQARQSRPPIFNSATVRSRKMRQTVESPLRQTDTSTRSLPEVDFSPSHIVSIKVGITICFLFFASFIGTLVTRSLLDHPTLTLDLFASMYLAGTVIFGGGPVVIPLLRSYVLDPGWVSSRDFLIGLALIQAFPGPNFNFAVFLGSLALQRSHSHSNLGSLISFVSCQDLLWPSQYRAFGKFSGKEMGRG</sequence>
<comment type="similarity">
    <text evidence="2">Belongs to the chromate ion transporter (CHR) (TC 2.A.51) family.</text>
</comment>
<feature type="transmembrane region" description="Helical" evidence="7">
    <location>
        <begin position="202"/>
        <end position="224"/>
    </location>
</feature>
<dbReference type="InterPro" id="IPR003370">
    <property type="entry name" value="Chromate_transpt"/>
</dbReference>
<proteinExistence type="inferred from homology"/>
<reference evidence="8 9" key="1">
    <citation type="submission" date="2019-04" db="EMBL/GenBank/DDBJ databases">
        <title>Friends and foes A comparative genomics study of 23 Aspergillus species from section Flavi.</title>
        <authorList>
            <consortium name="DOE Joint Genome Institute"/>
            <person name="Kjaerbolling I."/>
            <person name="Vesth T."/>
            <person name="Frisvad J.C."/>
            <person name="Nybo J.L."/>
            <person name="Theobald S."/>
            <person name="Kildgaard S."/>
            <person name="Isbrandt T."/>
            <person name="Kuo A."/>
            <person name="Sato A."/>
            <person name="Lyhne E.K."/>
            <person name="Kogle M.E."/>
            <person name="Wiebenga A."/>
            <person name="Kun R.S."/>
            <person name="Lubbers R.J."/>
            <person name="Makela M.R."/>
            <person name="Barry K."/>
            <person name="Chovatia M."/>
            <person name="Clum A."/>
            <person name="Daum C."/>
            <person name="Haridas S."/>
            <person name="He G."/>
            <person name="LaButti K."/>
            <person name="Lipzen A."/>
            <person name="Mondo S."/>
            <person name="Riley R."/>
            <person name="Salamov A."/>
            <person name="Simmons B.A."/>
            <person name="Magnuson J.K."/>
            <person name="Henrissat B."/>
            <person name="Mortensen U.H."/>
            <person name="Larsen T.O."/>
            <person name="Devries R.P."/>
            <person name="Grigoriev I.V."/>
            <person name="Machida M."/>
            <person name="Baker S.E."/>
            <person name="Andersen M.R."/>
        </authorList>
    </citation>
    <scope>NUCLEOTIDE SEQUENCE [LARGE SCALE GENOMIC DNA]</scope>
    <source>
        <strain evidence="8 9">CBS 151.66</strain>
    </source>
</reference>
<dbReference type="AlphaFoldDB" id="A0A5N5XJ56"/>
<keyword evidence="4 7" id="KW-0812">Transmembrane</keyword>
<feature type="transmembrane region" description="Helical" evidence="7">
    <location>
        <begin position="53"/>
        <end position="71"/>
    </location>
</feature>
<evidence type="ECO:0000256" key="2">
    <source>
        <dbReference type="ARBA" id="ARBA00005262"/>
    </source>
</evidence>
<evidence type="ECO:0000256" key="3">
    <source>
        <dbReference type="ARBA" id="ARBA00022475"/>
    </source>
</evidence>
<feature type="transmembrane region" description="Helical" evidence="7">
    <location>
        <begin position="277"/>
        <end position="301"/>
    </location>
</feature>
<evidence type="ECO:0000313" key="8">
    <source>
        <dbReference type="EMBL" id="KAB8079664.1"/>
    </source>
</evidence>
<evidence type="ECO:0000256" key="1">
    <source>
        <dbReference type="ARBA" id="ARBA00004651"/>
    </source>
</evidence>
<dbReference type="OrthoDB" id="2160638at2759"/>